<dbReference type="EMBL" id="UINC01004650">
    <property type="protein sequence ID" value="SVA15881.1"/>
    <property type="molecule type" value="Genomic_DNA"/>
</dbReference>
<dbReference type="PANTHER" id="PTHR35889:SF3">
    <property type="entry name" value="F-BOX DOMAIN-CONTAINING PROTEIN"/>
    <property type="match status" value="1"/>
</dbReference>
<accession>A0A381TK30</accession>
<evidence type="ECO:0000259" key="1">
    <source>
        <dbReference type="Pfam" id="PF07583"/>
    </source>
</evidence>
<dbReference type="Pfam" id="PF07587">
    <property type="entry name" value="PSD1"/>
    <property type="match status" value="2"/>
</dbReference>
<name>A0A381TK30_9ZZZZ</name>
<evidence type="ECO:0000313" key="3">
    <source>
        <dbReference type="EMBL" id="SVA15881.1"/>
    </source>
</evidence>
<gene>
    <name evidence="3" type="ORF">METZ01_LOCUS68735</name>
</gene>
<dbReference type="InterPro" id="IPR011444">
    <property type="entry name" value="DUF1549"/>
</dbReference>
<dbReference type="Pfam" id="PF07583">
    <property type="entry name" value="PSCyt2"/>
    <property type="match status" value="1"/>
</dbReference>
<reference evidence="3" key="1">
    <citation type="submission" date="2018-05" db="EMBL/GenBank/DDBJ databases">
        <authorList>
            <person name="Lanie J.A."/>
            <person name="Ng W.-L."/>
            <person name="Kazmierczak K.M."/>
            <person name="Andrzejewski T.M."/>
            <person name="Davidsen T.M."/>
            <person name="Wayne K.J."/>
            <person name="Tettelin H."/>
            <person name="Glass J.I."/>
            <person name="Rusch D."/>
            <person name="Podicherti R."/>
            <person name="Tsui H.-C.T."/>
            <person name="Winkler M.E."/>
        </authorList>
    </citation>
    <scope>NUCLEOTIDE SEQUENCE</scope>
</reference>
<evidence type="ECO:0000259" key="2">
    <source>
        <dbReference type="Pfam" id="PF07587"/>
    </source>
</evidence>
<feature type="domain" description="DUF1553" evidence="2">
    <location>
        <begin position="567"/>
        <end position="647"/>
    </location>
</feature>
<dbReference type="AlphaFoldDB" id="A0A381TK30"/>
<dbReference type="InterPro" id="IPR022655">
    <property type="entry name" value="DUF1553"/>
</dbReference>
<sequence>MPKIHQILANALTLLCVGNLLQAADFSKHWAFQPVKRPPVPEVKDTSWPGGDIDRFIQTRLEAKGLKPTPRADRLQLMRRLSFTLTGLPPSPEDLDKHLKAKGDSLLTKYVDALMASPEFGEHWARHWLDHVRYRPFKGKGLTNDPYRLWVVRAFNEDMPYNLFLKMQIAGDLMPGPNSKAEVDLDGLVAVRPFSLKNRHTQQLDLLGRTFMGLSLFCARCHDHKHEPLSREDYFALQGIFESSRVMELPYLKDKKQFDEYTKGLAQKEANEKKLKAAPLKEYGRVAQLMDLRRRLADERKKLDDPKEAKNREKLQKNIDKFEKDETKRLAEIKKRKLKLDAPEVKEYLRLQDAIRAFDQKWKKVSLFEAFVDQDDPKLIADARPPKEGVKVKPGKDVPKDAPVPRRFPVVLAGTQQQPLGNYTKQSGRLELAEWLADAQNPITARLMVNRIWYYLLGEGLSPSLSNLGHSGQPPTHPALLDYLSDEFVQQGWSMKRLIRTIVLSATYQQTSKLTASPDEQDLRLGLFGVARVKRLEVESIWRTLNLLEHDPQSDERRREPPYDMVKEMEDLFDGADRDLIVPRRSASISSLQALFFMNSEHVKRSTEKLATRLHRLSDDPARISQAFRLLYGRVASKADVARGEAFLKEWKIDASSLQKSRNKNAPPPEVLARWQAYLQALLATNEFLFIH</sequence>
<protein>
    <recommendedName>
        <fullName evidence="4">DUF1553 domain-containing protein</fullName>
    </recommendedName>
</protein>
<feature type="domain" description="DUF1549" evidence="1">
    <location>
        <begin position="53"/>
        <end position="244"/>
    </location>
</feature>
<proteinExistence type="predicted"/>
<organism evidence="3">
    <name type="scientific">marine metagenome</name>
    <dbReference type="NCBI Taxonomy" id="408172"/>
    <lineage>
        <taxon>unclassified sequences</taxon>
        <taxon>metagenomes</taxon>
        <taxon>ecological metagenomes</taxon>
    </lineage>
</organism>
<feature type="domain" description="DUF1553" evidence="2">
    <location>
        <begin position="428"/>
        <end position="546"/>
    </location>
</feature>
<dbReference type="PANTHER" id="PTHR35889">
    <property type="entry name" value="CYCLOINULO-OLIGOSACCHARIDE FRUCTANOTRANSFERASE-RELATED"/>
    <property type="match status" value="1"/>
</dbReference>
<evidence type="ECO:0008006" key="4">
    <source>
        <dbReference type="Google" id="ProtNLM"/>
    </source>
</evidence>